<dbReference type="PANTHER" id="PTHR36849:SF1">
    <property type="entry name" value="CYTOPLASMIC PROTEIN"/>
    <property type="match status" value="1"/>
</dbReference>
<accession>F7YCZ3</accession>
<dbReference type="PANTHER" id="PTHR36849">
    <property type="entry name" value="CYTOPLASMIC PROTEIN-RELATED"/>
    <property type="match status" value="1"/>
</dbReference>
<dbReference type="Pfam" id="PF22752">
    <property type="entry name" value="DUF488-N3i"/>
    <property type="match status" value="1"/>
</dbReference>
<gene>
    <name evidence="1" type="ordered locus">Mesop_5690</name>
</gene>
<dbReference type="EMBL" id="CP002279">
    <property type="protein sequence ID" value="AEH90100.1"/>
    <property type="molecule type" value="Genomic_DNA"/>
</dbReference>
<protein>
    <recommendedName>
        <fullName evidence="3">DUF488 domain-containing protein</fullName>
    </recommendedName>
</protein>
<evidence type="ECO:0000313" key="1">
    <source>
        <dbReference type="EMBL" id="AEH90100.1"/>
    </source>
</evidence>
<evidence type="ECO:0000313" key="2">
    <source>
        <dbReference type="Proteomes" id="UP000001623"/>
    </source>
</evidence>
<organism evidence="1 2">
    <name type="scientific">Mesorhizobium opportunistum (strain LMG 24607 / HAMBI 3007 / WSM2075)</name>
    <dbReference type="NCBI Taxonomy" id="536019"/>
    <lineage>
        <taxon>Bacteria</taxon>
        <taxon>Pseudomonadati</taxon>
        <taxon>Pseudomonadota</taxon>
        <taxon>Alphaproteobacteria</taxon>
        <taxon>Hyphomicrobiales</taxon>
        <taxon>Phyllobacteriaceae</taxon>
        <taxon>Mesorhizobium</taxon>
    </lineage>
</organism>
<proteinExistence type="predicted"/>
<dbReference type="STRING" id="536019.Mesop_5690"/>
<evidence type="ECO:0008006" key="3">
    <source>
        <dbReference type="Google" id="ProtNLM"/>
    </source>
</evidence>
<sequence>MAFDLEVKRIYEPPASDDGQRVLVDRVWPRGVSKKDAALTQWLKDIAPSDELRKWFGHEPARWAEFQKRYRAELDGNDEAVTQLRGLLRQGKVTLLYGAHDEAHNNAVALAGYLRAG</sequence>
<name>F7YCZ3_MESOW</name>
<dbReference type="HOGENOM" id="CLU_137928_0_0_5"/>
<dbReference type="KEGG" id="mop:Mesop_5690"/>
<dbReference type="RefSeq" id="WP_013896736.1">
    <property type="nucleotide sequence ID" value="NC_015675.1"/>
</dbReference>
<dbReference type="InterPro" id="IPR052552">
    <property type="entry name" value="YeaO-like"/>
</dbReference>
<dbReference type="AlphaFoldDB" id="F7YCZ3"/>
<dbReference type="eggNOG" id="COG3189">
    <property type="taxonomic scope" value="Bacteria"/>
</dbReference>
<reference evidence="1 2" key="1">
    <citation type="submission" date="2010-10" db="EMBL/GenBank/DDBJ databases">
        <title>Complete sequence of Mesorhizobium opportunistum WSM2075.</title>
        <authorList>
            <consortium name="US DOE Joint Genome Institute"/>
            <person name="Lucas S."/>
            <person name="Copeland A."/>
            <person name="Lapidus A."/>
            <person name="Cheng J.-F."/>
            <person name="Bruce D."/>
            <person name="Goodwin L."/>
            <person name="Pitluck S."/>
            <person name="Chertkov O."/>
            <person name="Misra M."/>
            <person name="Detter J.C."/>
            <person name="Han C."/>
            <person name="Tapia R."/>
            <person name="Land M."/>
            <person name="Hauser L."/>
            <person name="Kyrpides N."/>
            <person name="Ovchinnikova G."/>
            <person name="Mavrommatis K.M."/>
            <person name="Tiwari R.P."/>
            <person name="Howieson J.G."/>
            <person name="O'Hara G.W."/>
            <person name="Nandasena K.G."/>
            <person name="Woyke T."/>
        </authorList>
    </citation>
    <scope>NUCLEOTIDE SEQUENCE [LARGE SCALE GENOMIC DNA]</scope>
    <source>
        <strain evidence="2">LMG 24607 / HAMBI 3007 / WSM2075</strain>
    </source>
</reference>
<dbReference type="Proteomes" id="UP000001623">
    <property type="component" value="Chromosome"/>
</dbReference>